<protein>
    <submittedName>
        <fullName evidence="1">Uncharacterized protein</fullName>
    </submittedName>
</protein>
<comment type="caution">
    <text evidence="1">The sequence shown here is derived from an EMBL/GenBank/DDBJ whole genome shotgun (WGS) entry which is preliminary data.</text>
</comment>
<accession>A0A0V0XER0</accession>
<proteinExistence type="predicted"/>
<organism evidence="1 2">
    <name type="scientific">Trichinella pseudospiralis</name>
    <name type="common">Parasitic roundworm</name>
    <dbReference type="NCBI Taxonomy" id="6337"/>
    <lineage>
        <taxon>Eukaryota</taxon>
        <taxon>Metazoa</taxon>
        <taxon>Ecdysozoa</taxon>
        <taxon>Nematoda</taxon>
        <taxon>Enoplea</taxon>
        <taxon>Dorylaimia</taxon>
        <taxon>Trichinellida</taxon>
        <taxon>Trichinellidae</taxon>
        <taxon>Trichinella</taxon>
    </lineage>
</organism>
<gene>
    <name evidence="1" type="ORF">T4E_1710</name>
</gene>
<dbReference type="Proteomes" id="UP000054815">
    <property type="component" value="Unassembled WGS sequence"/>
</dbReference>
<reference evidence="1 2" key="1">
    <citation type="submission" date="2015-01" db="EMBL/GenBank/DDBJ databases">
        <title>Evolution of Trichinella species and genotypes.</title>
        <authorList>
            <person name="Korhonen P.K."/>
            <person name="Edoardo P."/>
            <person name="Giuseppe L.R."/>
            <person name="Gasser R.B."/>
        </authorList>
    </citation>
    <scope>NUCLEOTIDE SEQUENCE [LARGE SCALE GENOMIC DNA]</scope>
    <source>
        <strain evidence="1">ISS141</strain>
    </source>
</reference>
<dbReference type="EMBL" id="JYDU01000363">
    <property type="protein sequence ID" value="KRX86523.1"/>
    <property type="molecule type" value="Genomic_DNA"/>
</dbReference>
<evidence type="ECO:0000313" key="1">
    <source>
        <dbReference type="EMBL" id="KRX86523.1"/>
    </source>
</evidence>
<evidence type="ECO:0000313" key="2">
    <source>
        <dbReference type="Proteomes" id="UP000054815"/>
    </source>
</evidence>
<name>A0A0V0XER0_TRIPS</name>
<dbReference type="AlphaFoldDB" id="A0A0V0XER0"/>
<sequence length="77" mass="8975">MLWLLIDLEESPKYNETINKIPNCEKNFFAVFPKTSRSAGHEILKFSRKIILSKITEIDFCRSGIFSGLQQTYPQYS</sequence>